<evidence type="ECO:0000256" key="1">
    <source>
        <dbReference type="SAM" id="MobiDB-lite"/>
    </source>
</evidence>
<dbReference type="InterPro" id="IPR022035">
    <property type="entry name" value="PCIF1_WW"/>
</dbReference>
<dbReference type="GO" id="GO:0016422">
    <property type="term" value="F:mRNA (2'-O-methyladenosine-N6-)-methyltransferase activity"/>
    <property type="evidence" value="ECO:0007669"/>
    <property type="project" value="InterPro"/>
</dbReference>
<gene>
    <name evidence="3" type="ORF">MICPUCDRAFT_43506</name>
</gene>
<evidence type="ECO:0000313" key="3">
    <source>
        <dbReference type="EMBL" id="EEH51314.1"/>
    </source>
</evidence>
<dbReference type="GO" id="GO:0099122">
    <property type="term" value="F:RNA polymerase II C-terminal domain binding"/>
    <property type="evidence" value="ECO:0007669"/>
    <property type="project" value="InterPro"/>
</dbReference>
<reference evidence="3 4" key="1">
    <citation type="journal article" date="2009" name="Science">
        <title>Green evolution and dynamic adaptations revealed by genomes of the marine picoeukaryotes Micromonas.</title>
        <authorList>
            <person name="Worden A.Z."/>
            <person name="Lee J.H."/>
            <person name="Mock T."/>
            <person name="Rouze P."/>
            <person name="Simmons M.P."/>
            <person name="Aerts A.L."/>
            <person name="Allen A.E."/>
            <person name="Cuvelier M.L."/>
            <person name="Derelle E."/>
            <person name="Everett M.V."/>
            <person name="Foulon E."/>
            <person name="Grimwood J."/>
            <person name="Gundlach H."/>
            <person name="Henrissat B."/>
            <person name="Napoli C."/>
            <person name="McDonald S.M."/>
            <person name="Parker M.S."/>
            <person name="Rombauts S."/>
            <person name="Salamov A."/>
            <person name="Von Dassow P."/>
            <person name="Badger J.H."/>
            <person name="Coutinho P.M."/>
            <person name="Demir E."/>
            <person name="Dubchak I."/>
            <person name="Gentemann C."/>
            <person name="Eikrem W."/>
            <person name="Gready J.E."/>
            <person name="John U."/>
            <person name="Lanier W."/>
            <person name="Lindquist E.A."/>
            <person name="Lucas S."/>
            <person name="Mayer K.F."/>
            <person name="Moreau H."/>
            <person name="Not F."/>
            <person name="Otillar R."/>
            <person name="Panaud O."/>
            <person name="Pangilinan J."/>
            <person name="Paulsen I."/>
            <person name="Piegu B."/>
            <person name="Poliakov A."/>
            <person name="Robbens S."/>
            <person name="Schmutz J."/>
            <person name="Toulza E."/>
            <person name="Wyss T."/>
            <person name="Zelensky A."/>
            <person name="Zhou K."/>
            <person name="Armbrust E.V."/>
            <person name="Bhattacharya D."/>
            <person name="Goodenough U.W."/>
            <person name="Van de Peer Y."/>
            <person name="Grigoriev I.V."/>
        </authorList>
    </citation>
    <scope>NUCLEOTIDE SEQUENCE [LARGE SCALE GENOMIC DNA]</scope>
    <source>
        <strain evidence="3 4">CCMP1545</strain>
    </source>
</reference>
<sequence length="385" mass="41003">MRTREGNRAVTKDARRAVELECARASALDRCRKKYEKMATNAGAGAAPPQGFERWRFAAKAAEDRAARRCGGGEGGGGGGARLDPALPSSDAAALALDVLVADLTRAGVKDADKAASIARDVADAAAREARALAKLELRLAAGKGGARATSSSDASAPATNDDVVARRRKHSVELTSRGKFVVTSRAAYARLRALYREHAPPCDGPAISEDSEEDDEGDDRDRFSSLAEKAFHRRLFALLLRYKSIHGYGFQASVGEEVFRALGAKLGVAHECFASPMNAHYGAFNGAFLDVDAPFGSAGDFFAVADRGGFRRGAYEANPPFVSGVMDAMVDAMELALTRADADAQPLTFAVFVPGWSDEPCWAKARPTSRRFPYDRVGVVNADP</sequence>
<dbReference type="AlphaFoldDB" id="C1N990"/>
<accession>C1N990</accession>
<dbReference type="Proteomes" id="UP000001876">
    <property type="component" value="Unassembled WGS sequence"/>
</dbReference>
<evidence type="ECO:0000313" key="4">
    <source>
        <dbReference type="Proteomes" id="UP000001876"/>
    </source>
</evidence>
<feature type="region of interest" description="Disordered" evidence="1">
    <location>
        <begin position="202"/>
        <end position="222"/>
    </location>
</feature>
<feature type="domain" description="PCIF1 WW" evidence="2">
    <location>
        <begin position="227"/>
        <end position="367"/>
    </location>
</feature>
<proteinExistence type="predicted"/>
<dbReference type="Pfam" id="PF12237">
    <property type="entry name" value="PCIF1_WW"/>
    <property type="match status" value="1"/>
</dbReference>
<dbReference type="OrthoDB" id="546970at2759"/>
<dbReference type="eggNOG" id="ENOG502QVT7">
    <property type="taxonomic scope" value="Eukaryota"/>
</dbReference>
<organism evidence="4">
    <name type="scientific">Micromonas pusilla (strain CCMP1545)</name>
    <name type="common">Picoplanktonic green alga</name>
    <dbReference type="NCBI Taxonomy" id="564608"/>
    <lineage>
        <taxon>Eukaryota</taxon>
        <taxon>Viridiplantae</taxon>
        <taxon>Chlorophyta</taxon>
        <taxon>Mamiellophyceae</taxon>
        <taxon>Mamiellales</taxon>
        <taxon>Mamiellaceae</taxon>
        <taxon>Micromonas</taxon>
    </lineage>
</organism>
<feature type="compositionally biased region" description="Acidic residues" evidence="1">
    <location>
        <begin position="210"/>
        <end position="219"/>
    </location>
</feature>
<evidence type="ECO:0000259" key="2">
    <source>
        <dbReference type="Pfam" id="PF12237"/>
    </source>
</evidence>
<dbReference type="PANTHER" id="PTHR21727">
    <property type="entry name" value="PHOSPHORYLATED CTD INTERACTING FACTOR 1"/>
    <property type="match status" value="1"/>
</dbReference>
<dbReference type="PANTHER" id="PTHR21727:SF0">
    <property type="entry name" value="MRNA (2'-O-METHYLADENOSINE-N(6)-)-METHYLTRANSFERASE"/>
    <property type="match status" value="1"/>
</dbReference>
<dbReference type="KEGG" id="mpp:MICPUCDRAFT_43506"/>
<dbReference type="RefSeq" id="XP_003064409.1">
    <property type="nucleotide sequence ID" value="XM_003064363.1"/>
</dbReference>
<protein>
    <submittedName>
        <fullName evidence="3">Predicted protein</fullName>
    </submittedName>
</protein>
<dbReference type="GeneID" id="9690021"/>
<dbReference type="EMBL" id="GG663751">
    <property type="protein sequence ID" value="EEH51314.1"/>
    <property type="molecule type" value="Genomic_DNA"/>
</dbReference>
<name>C1N990_MICPC</name>
<keyword evidence="4" id="KW-1185">Reference proteome</keyword>
<dbReference type="OMA" id="FASPMNA"/>
<dbReference type="InterPro" id="IPR039881">
    <property type="entry name" value="PCIF1-like"/>
</dbReference>